<dbReference type="GO" id="GO:0005783">
    <property type="term" value="C:endoplasmic reticulum"/>
    <property type="evidence" value="ECO:0007669"/>
    <property type="project" value="InterPro"/>
</dbReference>
<evidence type="ECO:0000313" key="3">
    <source>
        <dbReference type="EMBL" id="KAJ1920617.1"/>
    </source>
</evidence>
<dbReference type="EMBL" id="JANBPU010000011">
    <property type="protein sequence ID" value="KAJ1920617.1"/>
    <property type="molecule type" value="Genomic_DNA"/>
</dbReference>
<organism evidence="3 4">
    <name type="scientific">Mycoemilia scoparia</name>
    <dbReference type="NCBI Taxonomy" id="417184"/>
    <lineage>
        <taxon>Eukaryota</taxon>
        <taxon>Fungi</taxon>
        <taxon>Fungi incertae sedis</taxon>
        <taxon>Zoopagomycota</taxon>
        <taxon>Kickxellomycotina</taxon>
        <taxon>Kickxellomycetes</taxon>
        <taxon>Kickxellales</taxon>
        <taxon>Kickxellaceae</taxon>
        <taxon>Mycoemilia</taxon>
    </lineage>
</organism>
<feature type="compositionally biased region" description="Low complexity" evidence="1">
    <location>
        <begin position="150"/>
        <end position="160"/>
    </location>
</feature>
<sequence length="195" mass="21896">MGLIFGTMHLVKKFKLDDPEYVQYIQGLYGAATCLLLALSYYFKAVAESKNDQTPLEYDEPQLGQGSTHVVTTVKEHDLKEITKNRNTALTTAAVVVFMYWKFQFIQPMILQSILPVFNLIKTPLFQVYLLGKPATGELARPWRPENPFASAQPSAQEAAPEARSDSPSRIEEVTESESGSDVDSEDEKEMKSKK</sequence>
<evidence type="ECO:0000313" key="4">
    <source>
        <dbReference type="Proteomes" id="UP001150538"/>
    </source>
</evidence>
<feature type="compositionally biased region" description="Basic and acidic residues" evidence="1">
    <location>
        <begin position="161"/>
        <end position="173"/>
    </location>
</feature>
<proteinExistence type="predicted"/>
<keyword evidence="2" id="KW-0812">Transmembrane</keyword>
<dbReference type="Pfam" id="PF10032">
    <property type="entry name" value="Pho88"/>
    <property type="match status" value="1"/>
</dbReference>
<dbReference type="GO" id="GO:0045047">
    <property type="term" value="P:protein targeting to ER"/>
    <property type="evidence" value="ECO:0007669"/>
    <property type="project" value="InterPro"/>
</dbReference>
<dbReference type="PANTHER" id="PTHR28112:SF1">
    <property type="entry name" value="SRP-INDEPENDENT TARGETING PROTEIN 3"/>
    <property type="match status" value="1"/>
</dbReference>
<gene>
    <name evidence="3" type="primary">PHO88</name>
    <name evidence="3" type="ORF">H4219_001175</name>
</gene>
<reference evidence="3" key="1">
    <citation type="submission" date="2022-07" db="EMBL/GenBank/DDBJ databases">
        <title>Phylogenomic reconstructions and comparative analyses of Kickxellomycotina fungi.</title>
        <authorList>
            <person name="Reynolds N.K."/>
            <person name="Stajich J.E."/>
            <person name="Barry K."/>
            <person name="Grigoriev I.V."/>
            <person name="Crous P."/>
            <person name="Smith M.E."/>
        </authorList>
    </citation>
    <scope>NUCLEOTIDE SEQUENCE</scope>
    <source>
        <strain evidence="3">NBRC 100468</strain>
    </source>
</reference>
<dbReference type="AlphaFoldDB" id="A0A9W8A1L6"/>
<keyword evidence="4" id="KW-1185">Reference proteome</keyword>
<dbReference type="Proteomes" id="UP001150538">
    <property type="component" value="Unassembled WGS sequence"/>
</dbReference>
<feature type="compositionally biased region" description="Acidic residues" evidence="1">
    <location>
        <begin position="174"/>
        <end position="188"/>
    </location>
</feature>
<feature type="region of interest" description="Disordered" evidence="1">
    <location>
        <begin position="142"/>
        <end position="195"/>
    </location>
</feature>
<name>A0A9W8A1L6_9FUNG</name>
<dbReference type="OrthoDB" id="18139at2759"/>
<keyword evidence="2" id="KW-0472">Membrane</keyword>
<dbReference type="PANTHER" id="PTHR28112">
    <property type="entry name" value="SRP-INDEPENDENT TARGETING PROTEIN 3"/>
    <property type="match status" value="1"/>
</dbReference>
<feature type="transmembrane region" description="Helical" evidence="2">
    <location>
        <begin position="21"/>
        <end position="43"/>
    </location>
</feature>
<dbReference type="InterPro" id="IPR012098">
    <property type="entry name" value="SND3_fun"/>
</dbReference>
<accession>A0A9W8A1L6</accession>
<dbReference type="GO" id="GO:0005739">
    <property type="term" value="C:mitochondrion"/>
    <property type="evidence" value="ECO:0007669"/>
    <property type="project" value="TreeGrafter"/>
</dbReference>
<comment type="caution">
    <text evidence="3">The sequence shown here is derived from an EMBL/GenBank/DDBJ whole genome shotgun (WGS) entry which is preliminary data.</text>
</comment>
<protein>
    <submittedName>
        <fullName evidence="3">Phosphate transporter (Pho88)</fullName>
    </submittedName>
</protein>
<evidence type="ECO:0000256" key="1">
    <source>
        <dbReference type="SAM" id="MobiDB-lite"/>
    </source>
</evidence>
<evidence type="ECO:0000256" key="2">
    <source>
        <dbReference type="SAM" id="Phobius"/>
    </source>
</evidence>
<keyword evidence="2" id="KW-1133">Transmembrane helix</keyword>